<sequence length="90" mass="10385">MPCFADIPQRRNQFGEYHHLLQEQRLDDGCFQRYFHLSGTQFEKSLSHVGGQVSLRDTNYSHCTPAAEPLSICVRNEKLSELEKDKAVQC</sequence>
<dbReference type="EMBL" id="JAHHUM010000304">
    <property type="protein sequence ID" value="KAK5621461.1"/>
    <property type="molecule type" value="Genomic_DNA"/>
</dbReference>
<comment type="caution">
    <text evidence="1">The sequence shown here is derived from an EMBL/GenBank/DDBJ whole genome shotgun (WGS) entry which is preliminary data.</text>
</comment>
<accession>A0AAV9SJJ3</accession>
<protein>
    <submittedName>
        <fullName evidence="1">Uncharacterized protein</fullName>
    </submittedName>
</protein>
<gene>
    <name evidence="1" type="ORF">CRENBAI_005990</name>
</gene>
<evidence type="ECO:0000313" key="1">
    <source>
        <dbReference type="EMBL" id="KAK5621461.1"/>
    </source>
</evidence>
<evidence type="ECO:0000313" key="2">
    <source>
        <dbReference type="Proteomes" id="UP001311232"/>
    </source>
</evidence>
<reference evidence="1 2" key="1">
    <citation type="submission" date="2021-06" db="EMBL/GenBank/DDBJ databases">
        <authorList>
            <person name="Palmer J.M."/>
        </authorList>
    </citation>
    <scope>NUCLEOTIDE SEQUENCE [LARGE SCALE GENOMIC DNA]</scope>
    <source>
        <strain evidence="1 2">MEX-2019</strain>
        <tissue evidence="1">Muscle</tissue>
    </source>
</reference>
<dbReference type="Proteomes" id="UP001311232">
    <property type="component" value="Unassembled WGS sequence"/>
</dbReference>
<organism evidence="1 2">
    <name type="scientific">Crenichthys baileyi</name>
    <name type="common">White River springfish</name>
    <dbReference type="NCBI Taxonomy" id="28760"/>
    <lineage>
        <taxon>Eukaryota</taxon>
        <taxon>Metazoa</taxon>
        <taxon>Chordata</taxon>
        <taxon>Craniata</taxon>
        <taxon>Vertebrata</taxon>
        <taxon>Euteleostomi</taxon>
        <taxon>Actinopterygii</taxon>
        <taxon>Neopterygii</taxon>
        <taxon>Teleostei</taxon>
        <taxon>Neoteleostei</taxon>
        <taxon>Acanthomorphata</taxon>
        <taxon>Ovalentaria</taxon>
        <taxon>Atherinomorphae</taxon>
        <taxon>Cyprinodontiformes</taxon>
        <taxon>Goodeidae</taxon>
        <taxon>Crenichthys</taxon>
    </lineage>
</organism>
<dbReference type="AlphaFoldDB" id="A0AAV9SJJ3"/>
<proteinExistence type="predicted"/>
<keyword evidence="2" id="KW-1185">Reference proteome</keyword>
<name>A0AAV9SJJ3_9TELE</name>